<keyword evidence="3" id="KW-1185">Reference proteome</keyword>
<evidence type="ECO:0000256" key="1">
    <source>
        <dbReference type="SAM" id="MobiDB-lite"/>
    </source>
</evidence>
<sequence length="230" mass="23162">MLGAALAWFRGDCPGHDAAMAPTPNTPGSRPAAVPVGGQPARRKWLLPLLLALLALIAALLLSQCGDNEEPSKSSESVPSPTTTTPFTAASSTGAPTASSSAGGVAQADVGTVTAGGVNLLGAQSTANLTAQTGQQAVGRAVRVQSVPADEGFWVGTSEEDRLWVQLTGTGGESDYKVKQGDTIDFTGTVTTAAQDLADKVGLTTAEGAEQLASQGHYVSVPSSTVKLSS</sequence>
<feature type="region of interest" description="Disordered" evidence="1">
    <location>
        <begin position="68"/>
        <end position="103"/>
    </location>
</feature>
<feature type="compositionally biased region" description="Low complexity" evidence="1">
    <location>
        <begin position="74"/>
        <end position="102"/>
    </location>
</feature>
<dbReference type="EMBL" id="QGGR01000032">
    <property type="protein sequence ID" value="PWK31665.1"/>
    <property type="molecule type" value="Genomic_DNA"/>
</dbReference>
<comment type="caution">
    <text evidence="2">The sequence shown here is derived from an EMBL/GenBank/DDBJ whole genome shotgun (WGS) entry which is preliminary data.</text>
</comment>
<name>A0A316EJG9_9ACTN</name>
<dbReference type="AlphaFoldDB" id="A0A316EJG9"/>
<organism evidence="2 3">
    <name type="scientific">Actinoplanes xinjiangensis</name>
    <dbReference type="NCBI Taxonomy" id="512350"/>
    <lineage>
        <taxon>Bacteria</taxon>
        <taxon>Bacillati</taxon>
        <taxon>Actinomycetota</taxon>
        <taxon>Actinomycetes</taxon>
        <taxon>Micromonosporales</taxon>
        <taxon>Micromonosporaceae</taxon>
        <taxon>Actinoplanes</taxon>
    </lineage>
</organism>
<proteinExistence type="predicted"/>
<gene>
    <name evidence="2" type="ORF">BC793_13214</name>
</gene>
<feature type="region of interest" description="Disordered" evidence="1">
    <location>
        <begin position="18"/>
        <end position="37"/>
    </location>
</feature>
<protein>
    <submittedName>
        <fullName evidence="2">Uncharacterized protein</fullName>
    </submittedName>
</protein>
<evidence type="ECO:0000313" key="3">
    <source>
        <dbReference type="Proteomes" id="UP000245697"/>
    </source>
</evidence>
<evidence type="ECO:0000313" key="2">
    <source>
        <dbReference type="EMBL" id="PWK31665.1"/>
    </source>
</evidence>
<reference evidence="2 3" key="1">
    <citation type="submission" date="2018-05" db="EMBL/GenBank/DDBJ databases">
        <title>Genomic Encyclopedia of Archaeal and Bacterial Type Strains, Phase II (KMG-II): from individual species to whole genera.</title>
        <authorList>
            <person name="Goeker M."/>
        </authorList>
    </citation>
    <scope>NUCLEOTIDE SEQUENCE [LARGE SCALE GENOMIC DNA]</scope>
    <source>
        <strain evidence="2 3">DSM 45184</strain>
    </source>
</reference>
<accession>A0A316EJG9</accession>
<dbReference type="Proteomes" id="UP000245697">
    <property type="component" value="Unassembled WGS sequence"/>
</dbReference>